<proteinExistence type="predicted"/>
<gene>
    <name evidence="2" type="ORF">ABE960_10470</name>
</gene>
<keyword evidence="1" id="KW-0812">Transmembrane</keyword>
<reference evidence="2 3" key="1">
    <citation type="submission" date="2024-05" db="EMBL/GenBank/DDBJ databases">
        <title>Halomonas sp. SSM6 16S ribosomal RNA gene Genome sequencing and assembly.</title>
        <authorList>
            <person name="Yook S."/>
        </authorList>
    </citation>
    <scope>NUCLEOTIDE SEQUENCE [LARGE SCALE GENOMIC DNA]</scope>
    <source>
        <strain evidence="2 3">SSM6</strain>
    </source>
</reference>
<evidence type="ECO:0000313" key="2">
    <source>
        <dbReference type="EMBL" id="MEQ6917946.1"/>
    </source>
</evidence>
<keyword evidence="3" id="KW-1185">Reference proteome</keyword>
<dbReference type="EMBL" id="JBEGCJ010000004">
    <property type="protein sequence ID" value="MEQ6917946.1"/>
    <property type="molecule type" value="Genomic_DNA"/>
</dbReference>
<keyword evidence="1" id="KW-1133">Transmembrane helix</keyword>
<evidence type="ECO:0008006" key="4">
    <source>
        <dbReference type="Google" id="ProtNLM"/>
    </source>
</evidence>
<sequence>MPQRTLSSSGAARLPLLRVLITVTLLTLAVALWYLTSYSLRDEAEVRWYPPPAGAGCDLHVAPCSVPLGEGVELSLAVVTNGPIRALQRLPLEVRVSGILAESVRVDFVGRDMDMGLHRFPLGAKGEGIFRGEGQVSICSEEIMPWRAKVVLDTPRGRLGSWFDFEVQRR</sequence>
<protein>
    <recommendedName>
        <fullName evidence="4">DUF3426 domain-containing protein</fullName>
    </recommendedName>
</protein>
<accession>A0ABV1NFX4</accession>
<evidence type="ECO:0000256" key="1">
    <source>
        <dbReference type="SAM" id="Phobius"/>
    </source>
</evidence>
<dbReference type="RefSeq" id="WP_349762205.1">
    <property type="nucleotide sequence ID" value="NZ_JBEGCJ010000004.1"/>
</dbReference>
<keyword evidence="1" id="KW-0472">Membrane</keyword>
<comment type="caution">
    <text evidence="2">The sequence shown here is derived from an EMBL/GenBank/DDBJ whole genome shotgun (WGS) entry which is preliminary data.</text>
</comment>
<dbReference type="Proteomes" id="UP001442468">
    <property type="component" value="Unassembled WGS sequence"/>
</dbReference>
<feature type="transmembrane region" description="Helical" evidence="1">
    <location>
        <begin position="16"/>
        <end position="35"/>
    </location>
</feature>
<name>A0ABV1NFX4_9GAMM</name>
<evidence type="ECO:0000313" key="3">
    <source>
        <dbReference type="Proteomes" id="UP001442468"/>
    </source>
</evidence>
<organism evidence="2 3">
    <name type="scientific">Halomonas aquatica</name>
    <dbReference type="NCBI Taxonomy" id="3151123"/>
    <lineage>
        <taxon>Bacteria</taxon>
        <taxon>Pseudomonadati</taxon>
        <taxon>Pseudomonadota</taxon>
        <taxon>Gammaproteobacteria</taxon>
        <taxon>Oceanospirillales</taxon>
        <taxon>Halomonadaceae</taxon>
        <taxon>Halomonas</taxon>
    </lineage>
</organism>